<reference evidence="3" key="1">
    <citation type="journal article" date="2015" name="PLoS Genet.">
        <title>Genome Sequence and Transcriptome Analyses of Chrysochromulina tobin: Metabolic Tools for Enhanced Algal Fitness in the Prominent Order Prymnesiales (Haptophyceae).</title>
        <authorList>
            <person name="Hovde B.T."/>
            <person name="Deodato C.R."/>
            <person name="Hunsperger H.M."/>
            <person name="Ryken S.A."/>
            <person name="Yost W."/>
            <person name="Jha R.K."/>
            <person name="Patterson J."/>
            <person name="Monnat R.J. Jr."/>
            <person name="Barlow S.B."/>
            <person name="Starkenburg S.R."/>
            <person name="Cattolico R.A."/>
        </authorList>
    </citation>
    <scope>NUCLEOTIDE SEQUENCE</scope>
    <source>
        <strain evidence="3">CCMP291</strain>
    </source>
</reference>
<dbReference type="Proteomes" id="UP000037460">
    <property type="component" value="Unassembled WGS sequence"/>
</dbReference>
<proteinExistence type="predicted"/>
<comment type="caution">
    <text evidence="2">The sequence shown here is derived from an EMBL/GenBank/DDBJ whole genome shotgun (WGS) entry which is preliminary data.</text>
</comment>
<dbReference type="EMBL" id="JWZX01000858">
    <property type="protein sequence ID" value="KOO35465.1"/>
    <property type="molecule type" value="Genomic_DNA"/>
</dbReference>
<protein>
    <submittedName>
        <fullName evidence="2">Uncharacterized protein</fullName>
    </submittedName>
</protein>
<name>A0A0M0K9I0_9EUKA</name>
<evidence type="ECO:0000313" key="3">
    <source>
        <dbReference type="Proteomes" id="UP000037460"/>
    </source>
</evidence>
<keyword evidence="3" id="KW-1185">Reference proteome</keyword>
<gene>
    <name evidence="2" type="ORF">Ctob_011121</name>
</gene>
<feature type="region of interest" description="Disordered" evidence="1">
    <location>
        <begin position="468"/>
        <end position="489"/>
    </location>
</feature>
<evidence type="ECO:0000313" key="2">
    <source>
        <dbReference type="EMBL" id="KOO35465.1"/>
    </source>
</evidence>
<feature type="region of interest" description="Disordered" evidence="1">
    <location>
        <begin position="568"/>
        <end position="592"/>
    </location>
</feature>
<dbReference type="AlphaFoldDB" id="A0A0M0K9I0"/>
<sequence>MASEDGFDPLAWSKRCIGRCLHSQMLSVIARLSPDARAQSRALRQWQGVLAARKEAKARMDRAYAKMSPEGRAKGKCLNVWRDEVRERKRRMNAIKTALARMTPEGRAKYAGMCAFRGRAPTWTLPTKSQIAAMSVPPSVAGTKDGFWLVHTAHRARTSTLGMPFIQRGIYRFGFKIVGSAVGLVVGVADATDRYPTSPLEPLAWGLHLSHGCLYTKRAGSEKGLLSTKQLTNQVSTKTAKELNPVAEEEEEGVPSDGPKVMEVEVEVDMDRRRIAFGLSGGPMVRAPVKLSGCVRPWCFMWEEGDAVMLDARPVQGRSSMIATRSWIQPDSATKVAPVPLRASAPVMREDLPPAAAKKIASHAVTGDYLPAYTYGVLSGPIGTRLLEPPGTAPGTLPAWDPTASVASSVKSSSLHPSWPLASPGSAIRAVALSARHAIGYSPDGRRIQGTPQKIIEAASAMDGAVVANLAPPPEDTPQQRRKPPASSSAVSSAIVYAVSSPKSTASSAIKFALLSKATGAKPTVIRGGLTPAKSAQLRLAEAAREKTARAMGLNLSSLVALSNGSTGTLALPPTTPGRNSPRSPRGAVSGSGTHMWDVVRYVSGVYSDTFRQI</sequence>
<evidence type="ECO:0000256" key="1">
    <source>
        <dbReference type="SAM" id="MobiDB-lite"/>
    </source>
</evidence>
<organism evidence="2 3">
    <name type="scientific">Chrysochromulina tobinii</name>
    <dbReference type="NCBI Taxonomy" id="1460289"/>
    <lineage>
        <taxon>Eukaryota</taxon>
        <taxon>Haptista</taxon>
        <taxon>Haptophyta</taxon>
        <taxon>Prymnesiophyceae</taxon>
        <taxon>Prymnesiales</taxon>
        <taxon>Chrysochromulinaceae</taxon>
        <taxon>Chrysochromulina</taxon>
    </lineage>
</organism>
<feature type="region of interest" description="Disordered" evidence="1">
    <location>
        <begin position="237"/>
        <end position="257"/>
    </location>
</feature>
<accession>A0A0M0K9I0</accession>